<gene>
    <name evidence="1" type="ORF">CJ191_01215</name>
</gene>
<evidence type="ECO:0008006" key="3">
    <source>
        <dbReference type="Google" id="ProtNLM"/>
    </source>
</evidence>
<protein>
    <recommendedName>
        <fullName evidence="3">DUF1492 domain-containing protein</fullName>
    </recommendedName>
</protein>
<reference evidence="1 2" key="1">
    <citation type="submission" date="2017-09" db="EMBL/GenBank/DDBJ databases">
        <title>Bacterial strain isolated from the female urinary microbiota.</title>
        <authorList>
            <person name="Thomas-White K."/>
            <person name="Kumar N."/>
            <person name="Forster S."/>
            <person name="Putonti C."/>
            <person name="Lawley T."/>
            <person name="Wolfe A.J."/>
        </authorList>
    </citation>
    <scope>NUCLEOTIDE SEQUENCE [LARGE SCALE GENOMIC DNA]</scope>
    <source>
        <strain evidence="1 2">UMB0240</strain>
    </source>
</reference>
<accession>A0A2N6UFY3</accession>
<dbReference type="OrthoDB" id="2224094at2"/>
<organism evidence="1 2">
    <name type="scientific">Aerococcus viridans</name>
    <dbReference type="NCBI Taxonomy" id="1377"/>
    <lineage>
        <taxon>Bacteria</taxon>
        <taxon>Bacillati</taxon>
        <taxon>Bacillota</taxon>
        <taxon>Bacilli</taxon>
        <taxon>Lactobacillales</taxon>
        <taxon>Aerococcaceae</taxon>
        <taxon>Aerococcus</taxon>
    </lineage>
</organism>
<dbReference type="InterPro" id="IPR010861">
    <property type="entry name" value="DUF1492"/>
</dbReference>
<dbReference type="EMBL" id="PNHQ01000002">
    <property type="protein sequence ID" value="PMC80455.1"/>
    <property type="molecule type" value="Genomic_DNA"/>
</dbReference>
<dbReference type="Pfam" id="PF07374">
    <property type="entry name" value="DUF1492"/>
    <property type="match status" value="1"/>
</dbReference>
<sequence>MSEAKYLLQKIAFLDAEINSLIREHESVKSTLLKATDYSNEPVATTKRNTSEDKLVKLADKSSDIDLKIDELVDFKIMMGDYINRIEDIKYRIILREHYINGVPFSELPDVSDVIRYSERHLHRLHGEALLAFQEVLKDVS</sequence>
<dbReference type="Proteomes" id="UP000235701">
    <property type="component" value="Unassembled WGS sequence"/>
</dbReference>
<keyword evidence="2" id="KW-1185">Reference proteome</keyword>
<comment type="caution">
    <text evidence="1">The sequence shown here is derived from an EMBL/GenBank/DDBJ whole genome shotgun (WGS) entry which is preliminary data.</text>
</comment>
<evidence type="ECO:0000313" key="2">
    <source>
        <dbReference type="Proteomes" id="UP000235701"/>
    </source>
</evidence>
<evidence type="ECO:0000313" key="1">
    <source>
        <dbReference type="EMBL" id="PMC80455.1"/>
    </source>
</evidence>
<dbReference type="AlphaFoldDB" id="A0A2N6UFY3"/>
<name>A0A2N6UFY3_9LACT</name>
<proteinExistence type="predicted"/>
<dbReference type="RefSeq" id="WP_102198730.1">
    <property type="nucleotide sequence ID" value="NZ_PNHQ01000002.1"/>
</dbReference>